<evidence type="ECO:0000256" key="6">
    <source>
        <dbReference type="ARBA" id="ARBA00022692"/>
    </source>
</evidence>
<evidence type="ECO:0000256" key="5">
    <source>
        <dbReference type="ARBA" id="ARBA00022679"/>
    </source>
</evidence>
<feature type="transmembrane region" description="Helical" evidence="10">
    <location>
        <begin position="301"/>
        <end position="321"/>
    </location>
</feature>
<dbReference type="EMBL" id="JAPXFL010000015">
    <property type="protein sequence ID" value="KAK9497117.1"/>
    <property type="molecule type" value="Genomic_DNA"/>
</dbReference>
<keyword evidence="5 10" id="KW-0808">Transferase</keyword>
<evidence type="ECO:0000256" key="7">
    <source>
        <dbReference type="ARBA" id="ARBA00022824"/>
    </source>
</evidence>
<evidence type="ECO:0000256" key="10">
    <source>
        <dbReference type="RuleBase" id="RU363110"/>
    </source>
</evidence>
<dbReference type="PANTHER" id="PTHR12413">
    <property type="entry name" value="DOLICHYL GLYCOSYLTRANSFERASE"/>
    <property type="match status" value="1"/>
</dbReference>
<comment type="similarity">
    <text evidence="3 10">Belongs to the ALG6/ALG8 glucosyltransferase family.</text>
</comment>
<keyword evidence="8 10" id="KW-1133">Transmembrane helix</keyword>
<dbReference type="PANTHER" id="PTHR12413:SF1">
    <property type="entry name" value="DOLICHYL PYROPHOSPHATE MAN9GLCNAC2 ALPHA-1,3-GLUCOSYLTRANSFERASE"/>
    <property type="match status" value="1"/>
</dbReference>
<evidence type="ECO:0000256" key="3">
    <source>
        <dbReference type="ARBA" id="ARBA00008715"/>
    </source>
</evidence>
<protein>
    <recommendedName>
        <fullName evidence="10">Alpha-1,3-glucosyltransferase</fullName>
        <ecNumber evidence="10">2.4.1.-</ecNumber>
    </recommendedName>
</protein>
<keyword evidence="12" id="KW-1185">Reference proteome</keyword>
<feature type="transmembrane region" description="Helical" evidence="10">
    <location>
        <begin position="176"/>
        <end position="196"/>
    </location>
</feature>
<proteinExistence type="inferred from homology"/>
<keyword evidence="4 10" id="KW-0328">Glycosyltransferase</keyword>
<comment type="pathway">
    <text evidence="2 10">Protein modification; protein glycosylation.</text>
</comment>
<evidence type="ECO:0000256" key="9">
    <source>
        <dbReference type="ARBA" id="ARBA00023136"/>
    </source>
</evidence>
<accession>A0AAW1CFY8</accession>
<organism evidence="11 12">
    <name type="scientific">Rhynocoris fuscipes</name>
    <dbReference type="NCBI Taxonomy" id="488301"/>
    <lineage>
        <taxon>Eukaryota</taxon>
        <taxon>Metazoa</taxon>
        <taxon>Ecdysozoa</taxon>
        <taxon>Arthropoda</taxon>
        <taxon>Hexapoda</taxon>
        <taxon>Insecta</taxon>
        <taxon>Pterygota</taxon>
        <taxon>Neoptera</taxon>
        <taxon>Paraneoptera</taxon>
        <taxon>Hemiptera</taxon>
        <taxon>Heteroptera</taxon>
        <taxon>Panheteroptera</taxon>
        <taxon>Cimicomorpha</taxon>
        <taxon>Reduviidae</taxon>
        <taxon>Harpactorinae</taxon>
        <taxon>Harpactorini</taxon>
        <taxon>Rhynocoris</taxon>
    </lineage>
</organism>
<keyword evidence="6 10" id="KW-0812">Transmembrane</keyword>
<feature type="transmembrane region" description="Helical" evidence="10">
    <location>
        <begin position="118"/>
        <end position="140"/>
    </location>
</feature>
<feature type="transmembrane region" description="Helical" evidence="10">
    <location>
        <begin position="12"/>
        <end position="35"/>
    </location>
</feature>
<feature type="transmembrane region" description="Helical" evidence="10">
    <location>
        <begin position="270"/>
        <end position="289"/>
    </location>
</feature>
<keyword evidence="7 10" id="KW-0256">Endoplasmic reticulum</keyword>
<comment type="caution">
    <text evidence="11">The sequence shown here is derived from an EMBL/GenBank/DDBJ whole genome shotgun (WGS) entry which is preliminary data.</text>
</comment>
<dbReference type="GO" id="GO:0005789">
    <property type="term" value="C:endoplasmic reticulum membrane"/>
    <property type="evidence" value="ECO:0007669"/>
    <property type="project" value="UniProtKB-SubCell"/>
</dbReference>
<gene>
    <name evidence="11" type="ORF">O3M35_004493</name>
</gene>
<name>A0AAW1CFY8_9HEMI</name>
<feature type="transmembrane region" description="Helical" evidence="10">
    <location>
        <begin position="328"/>
        <end position="350"/>
    </location>
</feature>
<evidence type="ECO:0000256" key="8">
    <source>
        <dbReference type="ARBA" id="ARBA00022989"/>
    </source>
</evidence>
<dbReference type="AlphaFoldDB" id="A0AAW1CFY8"/>
<feature type="transmembrane region" description="Helical" evidence="10">
    <location>
        <begin position="203"/>
        <end position="223"/>
    </location>
</feature>
<evidence type="ECO:0000313" key="12">
    <source>
        <dbReference type="Proteomes" id="UP001461498"/>
    </source>
</evidence>
<dbReference type="InterPro" id="IPR004856">
    <property type="entry name" value="Glyco_trans_ALG6/ALG8"/>
</dbReference>
<feature type="transmembrane region" description="Helical" evidence="10">
    <location>
        <begin position="70"/>
        <end position="98"/>
    </location>
</feature>
<dbReference type="Pfam" id="PF03155">
    <property type="entry name" value="Alg6_Alg8"/>
    <property type="match status" value="1"/>
</dbReference>
<keyword evidence="9 10" id="KW-0472">Membrane</keyword>
<dbReference type="EC" id="2.4.1.-" evidence="10"/>
<sequence>MRYSVLISDILTYISASLLLAKLIKSQALAIVLLLYPGLILIDHGHFQYNSVSIGLSLFSYISFINNHDIIGTILFCLALNFKQMLLYYSLPIFSYLLGKCFKLNLYNLIKKFLKLSLTVLITFFLLWLPFINVIKFVFIRLFPIERGLFEDKVSNFWCLINVFIKIRNYFNNDQLAILCALITFITVLPTCYDLFKNPNEKKFILSLINSSLSFFLYSYQVHEKTILIVSMPIILYYNYEPIISLWFLLITSLSMLPLLIKDGLIIPTISLNLIFLITCCFLITNIQIKFKFNLFSKSFLLLLSFILSLIIIILCLYGPIPKKYPDLYSLIVSVYSAIHFICFFIYFNYVQLIKFKLN</sequence>
<evidence type="ECO:0000313" key="11">
    <source>
        <dbReference type="EMBL" id="KAK9497117.1"/>
    </source>
</evidence>
<comment type="subcellular location">
    <subcellularLocation>
        <location evidence="1 10">Endoplasmic reticulum membrane</location>
        <topology evidence="1 10">Multi-pass membrane protein</topology>
    </subcellularLocation>
</comment>
<evidence type="ECO:0000256" key="4">
    <source>
        <dbReference type="ARBA" id="ARBA00022676"/>
    </source>
</evidence>
<dbReference type="Proteomes" id="UP001461498">
    <property type="component" value="Unassembled WGS sequence"/>
</dbReference>
<evidence type="ECO:0000256" key="2">
    <source>
        <dbReference type="ARBA" id="ARBA00004922"/>
    </source>
</evidence>
<dbReference type="GO" id="GO:0042281">
    <property type="term" value="F:dolichyl pyrophosphate Man9GlcNAc2 alpha-1,3-glucosyltransferase activity"/>
    <property type="evidence" value="ECO:0007669"/>
    <property type="project" value="TreeGrafter"/>
</dbReference>
<reference evidence="11 12" key="1">
    <citation type="submission" date="2022-12" db="EMBL/GenBank/DDBJ databases">
        <title>Chromosome-level genome assembly of true bugs.</title>
        <authorList>
            <person name="Ma L."/>
            <person name="Li H."/>
        </authorList>
    </citation>
    <scope>NUCLEOTIDE SEQUENCE [LARGE SCALE GENOMIC DNA]</scope>
    <source>
        <strain evidence="11">Lab_2022b</strain>
    </source>
</reference>
<evidence type="ECO:0000256" key="1">
    <source>
        <dbReference type="ARBA" id="ARBA00004477"/>
    </source>
</evidence>